<evidence type="ECO:0000313" key="2">
    <source>
        <dbReference type="Proteomes" id="UP000223370"/>
    </source>
</evidence>
<evidence type="ECO:0000313" key="1">
    <source>
        <dbReference type="EMBL" id="GAX07845.1"/>
    </source>
</evidence>
<dbReference type="OrthoDB" id="2279225at2"/>
<proteinExistence type="predicted"/>
<accession>A0A1Z5J1B9</accession>
<organism evidence="1 2">
    <name type="scientific">Secundilactobacillus silagincola</name>
    <dbReference type="NCBI Taxonomy" id="1714681"/>
    <lineage>
        <taxon>Bacteria</taxon>
        <taxon>Bacillati</taxon>
        <taxon>Bacillota</taxon>
        <taxon>Bacilli</taxon>
        <taxon>Lactobacillales</taxon>
        <taxon>Lactobacillaceae</taxon>
        <taxon>Secundilactobacillus</taxon>
    </lineage>
</organism>
<name>A0A1Z5J1B9_9LACO</name>
<protein>
    <submittedName>
        <fullName evidence="1">Uncharacterized protein</fullName>
    </submittedName>
</protein>
<dbReference type="EMBL" id="BCMJ01000003">
    <property type="protein sequence ID" value="GAX07845.1"/>
    <property type="molecule type" value="Genomic_DNA"/>
</dbReference>
<sequence length="298" mass="32734">MQSTLAYEITGLEQQSVVNAFCIDAQTGYVAQTINQDTVITKCDLDESKATAVATSDRLILPNLTNVHSLSLITSTPNLTFMLCGQPVDANGEVNAPEIWHLTLNQDDHTKQPTIFKITHLESANITGTPLPEPVIGAVSALSSNHDELAVLVLDKAQHLQCTVFNMKQVSHLVWQMMEKGETTIEAGDLKLMATVYQSFKPTEKQLAPETIGSIRSIAFSNGRAIYATKSFGDQRAVSKGFWLLKNGFQDQLVDLPADAELTGIMLLGKYVYFGASQSQSNHQSVNQIYRVEKSLWS</sequence>
<gene>
    <name evidence="1" type="ORF">IWT5_00996</name>
</gene>
<dbReference type="AlphaFoldDB" id="A0A1Z5J1B9"/>
<dbReference type="Proteomes" id="UP000223370">
    <property type="component" value="Unassembled WGS sequence"/>
</dbReference>
<comment type="caution">
    <text evidence="1">The sequence shown here is derived from an EMBL/GenBank/DDBJ whole genome shotgun (WGS) entry which is preliminary data.</text>
</comment>
<reference evidence="1 2" key="1">
    <citation type="submission" date="2015-11" db="EMBL/GenBank/DDBJ databases">
        <title>Draft genome sequences of new species of the genus Lactobacillus isolated from orchardgrass silage.</title>
        <authorList>
            <person name="Tohno M."/>
            <person name="Tanizawa Y."/>
            <person name="Arita M."/>
        </authorList>
    </citation>
    <scope>NUCLEOTIDE SEQUENCE [LARGE SCALE GENOMIC DNA]</scope>
    <source>
        <strain evidence="1 2">IWT5</strain>
    </source>
</reference>
<keyword evidence="2" id="KW-1185">Reference proteome</keyword>
<dbReference type="RefSeq" id="WP_098824201.1">
    <property type="nucleotide sequence ID" value="NZ_BCMJ01000003.1"/>
</dbReference>